<gene>
    <name evidence="2" type="ORF">FAGAP_4144</name>
</gene>
<proteinExistence type="predicted"/>
<feature type="compositionally biased region" description="Basic and acidic residues" evidence="1">
    <location>
        <begin position="704"/>
        <end position="713"/>
    </location>
</feature>
<evidence type="ECO:0000313" key="3">
    <source>
        <dbReference type="Proteomes" id="UP000737391"/>
    </source>
</evidence>
<dbReference type="OrthoDB" id="3235083at2759"/>
<name>A0A9P5BE06_9HYPO</name>
<keyword evidence="3" id="KW-1185">Reference proteome</keyword>
<dbReference type="AlphaFoldDB" id="A0A9P5BE06"/>
<comment type="caution">
    <text evidence="2">The sequence shown here is derived from an EMBL/GenBank/DDBJ whole genome shotgun (WGS) entry which is preliminary data.</text>
</comment>
<organism evidence="2 3">
    <name type="scientific">Fusarium agapanthi</name>
    <dbReference type="NCBI Taxonomy" id="1803897"/>
    <lineage>
        <taxon>Eukaryota</taxon>
        <taxon>Fungi</taxon>
        <taxon>Dikarya</taxon>
        <taxon>Ascomycota</taxon>
        <taxon>Pezizomycotina</taxon>
        <taxon>Sordariomycetes</taxon>
        <taxon>Hypocreomycetidae</taxon>
        <taxon>Hypocreales</taxon>
        <taxon>Nectriaceae</taxon>
        <taxon>Fusarium</taxon>
        <taxon>Fusarium fujikuroi species complex</taxon>
    </lineage>
</organism>
<dbReference type="EMBL" id="LUFC02000243">
    <property type="protein sequence ID" value="KAF4499693.1"/>
    <property type="molecule type" value="Genomic_DNA"/>
</dbReference>
<sequence length="1168" mass="128399">MSKIQFDCELMLQPFPERLLTDAEGFRVLQDDQARPIMFCIVSNGSLLMIAPDDPGQNHAVDLSKKLNLPAAVSSLVVTQDQADKNKIYLAVATGAQENTGSRLHVLKPFQITSGLWWNQLDWESLVLKPIDDGKFEVYKLLLASRCDEGQEFPFIAAETSIPEVPRHNVSLIKVDIAGHKWQWEGDAVLPFDVSKIECLCVASSLFSQGILYLDRTHDQPTVTFAELRTPGNPTFFVNLPILPNPTSITTITDPDGASNILITGDGGILHVPAQDWNVSVPAGTTWAPTLNDEAFRGAHEVHVAQDGRASTVWAINGDGNVIGQNTLLMERASDPGVLDLNKTGDAIPLFPTNDTVRHFEGITDEKSGRQWLFVLKTGGSVTWFEQAGDSNLWSTSDLRIPDVEEIKDVTAYTCQIQCFDQDGAPMANTELRISTSSEVRSAIHGEVAYLGKAPKRVQTDEGGNVTILLPAADLVVPTMTIAGPGLPDTSFRPADKVLKKLSTLAQSGKLKEARKKDGSSLFPGLNDDATKTIGQLYGTYSQQQGASLNDTTFDHIVAQNADAWASADWGFLQGLISGVEKVVDFVCEAGRFIVKTLKKSWDFIVKTAEEALKAISSVFEWIGAKIEDAIVWLAEQLDWESIMDVQLYIKSVVLTGLDCVEEMVVMGSQQVDHLLERAEKVVESWHTSPELPESLANQQVEADPNKDKDKGDVMGSPLCKWADSKMQDKQVRNSMAVPGSQPGQSSPTNIFEMLTEKLLKPLWEILGDTAEKIWEDFKKLFDKSSSITMADIFKNIGVDLLLGIIKALRKSANFIMELIAKIVSLFRSFLNEKLDIWILTKLYKRVSGGEDLTMLNLACLIFSVPATYLFKLFTLGKKPRDIAPFSKVLSELRKSSIFDSLAPSTQWDARSTTPLGQSLHTHDYKTGNTWGDEHVAAAIKRNLGDNPKLTTFVRIIRGGMLLTSCAMPLWTLYDVISTSKTWPTALDPPAPVEGTIAQKFAHVKGIVALSVTSVASVVSLCEKTNNKRESTGIIMRWCLFFGKTGLNIVKLRATENNKPPICGLLAMIDMVGYGFILMAEMNGQETDTFPEAFQRLLEDAWALGSYYNCMSRGADLAVRNGTLLIGGVMTIGNTVAAGVHMAYYLDHKEDDTYRAPSWSNSLSGSLL</sequence>
<evidence type="ECO:0000313" key="2">
    <source>
        <dbReference type="EMBL" id="KAF4499693.1"/>
    </source>
</evidence>
<protein>
    <submittedName>
        <fullName evidence="2">Uncharacterized protein</fullName>
    </submittedName>
</protein>
<accession>A0A9P5BE06</accession>
<reference evidence="2" key="1">
    <citation type="submission" date="2020-01" db="EMBL/GenBank/DDBJ databases">
        <title>Identification and distribution of gene clusters putatively required for synthesis of sphingolipid metabolism inhibitors in phylogenetically diverse species of the filamentous fungus Fusarium.</title>
        <authorList>
            <person name="Kim H.-S."/>
            <person name="Busman M."/>
            <person name="Brown D.W."/>
            <person name="Divon H."/>
            <person name="Uhlig S."/>
            <person name="Proctor R.H."/>
        </authorList>
    </citation>
    <scope>NUCLEOTIDE SEQUENCE</scope>
    <source>
        <strain evidence="2">NRRL 31653</strain>
    </source>
</reference>
<dbReference type="Proteomes" id="UP000737391">
    <property type="component" value="Unassembled WGS sequence"/>
</dbReference>
<feature type="region of interest" description="Disordered" evidence="1">
    <location>
        <begin position="688"/>
        <end position="715"/>
    </location>
</feature>
<evidence type="ECO:0000256" key="1">
    <source>
        <dbReference type="SAM" id="MobiDB-lite"/>
    </source>
</evidence>